<reference evidence="1" key="1">
    <citation type="journal article" date="2013" name="J. Plant Res.">
        <title>Effect of fungi and light on seed germination of three Opuntia species from semiarid lands of central Mexico.</title>
        <authorList>
            <person name="Delgado-Sanchez P."/>
            <person name="Jimenez-Bremont J.F."/>
            <person name="Guerrero-Gonzalez Mde L."/>
            <person name="Flores J."/>
        </authorList>
    </citation>
    <scope>NUCLEOTIDE SEQUENCE</scope>
    <source>
        <tissue evidence="1">Cladode</tissue>
    </source>
</reference>
<evidence type="ECO:0000313" key="1">
    <source>
        <dbReference type="EMBL" id="MBA4637802.1"/>
    </source>
</evidence>
<proteinExistence type="predicted"/>
<reference evidence="1" key="2">
    <citation type="submission" date="2020-07" db="EMBL/GenBank/DDBJ databases">
        <authorList>
            <person name="Vera ALvarez R."/>
            <person name="Arias-Moreno D.M."/>
            <person name="Jimenez-Jacinto V."/>
            <person name="Jimenez-Bremont J.F."/>
            <person name="Swaminathan K."/>
            <person name="Moose S.P."/>
            <person name="Guerrero-Gonzalez M.L."/>
            <person name="Marino-Ramirez L."/>
            <person name="Landsman D."/>
            <person name="Rodriguez-Kessler M."/>
            <person name="Delgado-Sanchez P."/>
        </authorList>
    </citation>
    <scope>NUCLEOTIDE SEQUENCE</scope>
    <source>
        <tissue evidence="1">Cladode</tissue>
    </source>
</reference>
<dbReference type="AlphaFoldDB" id="A0A7C9DAN7"/>
<name>A0A7C9DAN7_OPUST</name>
<accession>A0A7C9DAN7</accession>
<organism evidence="1">
    <name type="scientific">Opuntia streptacantha</name>
    <name type="common">Prickly pear cactus</name>
    <name type="synonym">Opuntia cardona</name>
    <dbReference type="NCBI Taxonomy" id="393608"/>
    <lineage>
        <taxon>Eukaryota</taxon>
        <taxon>Viridiplantae</taxon>
        <taxon>Streptophyta</taxon>
        <taxon>Embryophyta</taxon>
        <taxon>Tracheophyta</taxon>
        <taxon>Spermatophyta</taxon>
        <taxon>Magnoliopsida</taxon>
        <taxon>eudicotyledons</taxon>
        <taxon>Gunneridae</taxon>
        <taxon>Pentapetalae</taxon>
        <taxon>Caryophyllales</taxon>
        <taxon>Cactineae</taxon>
        <taxon>Cactaceae</taxon>
        <taxon>Opuntioideae</taxon>
        <taxon>Opuntia</taxon>
    </lineage>
</organism>
<sequence>MPPNFLNCAPSTIQRFNVEINANNARIISGLDKILTNLRERQPIYEPTLQLIRYLSSQFDGQDTALLDPLPRQGNSHSTFNDKFLPRIKLLELELAGRVFLSLLRGAIIRVLVFFKLELQRLRIGIERAEREIPARVGGGWAVKRSD</sequence>
<protein>
    <submittedName>
        <fullName evidence="1">Uncharacterized protein</fullName>
    </submittedName>
</protein>
<dbReference type="EMBL" id="GISG01107046">
    <property type="protein sequence ID" value="MBA4637802.1"/>
    <property type="molecule type" value="Transcribed_RNA"/>
</dbReference>